<evidence type="ECO:0000256" key="5">
    <source>
        <dbReference type="ARBA" id="ARBA00022723"/>
    </source>
</evidence>
<dbReference type="FunFam" id="3.40.630.10:FF:000019">
    <property type="entry name" value="Aminoacylase 1"/>
    <property type="match status" value="2"/>
</dbReference>
<keyword evidence="13" id="KW-1185">Reference proteome</keyword>
<accession>A0A139WBF2</accession>
<organism evidence="12 13">
    <name type="scientific">Tribolium castaneum</name>
    <name type="common">Red flour beetle</name>
    <dbReference type="NCBI Taxonomy" id="7070"/>
    <lineage>
        <taxon>Eukaryota</taxon>
        <taxon>Metazoa</taxon>
        <taxon>Ecdysozoa</taxon>
        <taxon>Arthropoda</taxon>
        <taxon>Hexapoda</taxon>
        <taxon>Insecta</taxon>
        <taxon>Pterygota</taxon>
        <taxon>Neoptera</taxon>
        <taxon>Endopterygota</taxon>
        <taxon>Coleoptera</taxon>
        <taxon>Polyphaga</taxon>
        <taxon>Cucujiformia</taxon>
        <taxon>Tenebrionidae</taxon>
        <taxon>Tenebrionidae incertae sedis</taxon>
        <taxon>Tribolium</taxon>
    </lineage>
</organism>
<evidence type="ECO:0000256" key="4">
    <source>
        <dbReference type="ARBA" id="ARBA00022490"/>
    </source>
</evidence>
<dbReference type="InterPro" id="IPR011650">
    <property type="entry name" value="Peptidase_M20_dimer"/>
</dbReference>
<dbReference type="SUPFAM" id="SSF53187">
    <property type="entry name" value="Zn-dependent exopeptidases"/>
    <property type="match status" value="2"/>
</dbReference>
<dbReference type="Proteomes" id="UP000007266">
    <property type="component" value="Linkage group 9"/>
</dbReference>
<dbReference type="InterPro" id="IPR002933">
    <property type="entry name" value="Peptidase_M20"/>
</dbReference>
<dbReference type="PROSITE" id="PS00758">
    <property type="entry name" value="ARGE_DAPE_CPG2_1"/>
    <property type="match status" value="2"/>
</dbReference>
<dbReference type="Pfam" id="PF07687">
    <property type="entry name" value="M20_dimer"/>
    <property type="match status" value="2"/>
</dbReference>
<dbReference type="PROSITE" id="PS00759">
    <property type="entry name" value="ARGE_DAPE_CPG2_2"/>
    <property type="match status" value="2"/>
</dbReference>
<dbReference type="STRING" id="7070.A0A139WBF2"/>
<dbReference type="eggNOG" id="KOG2275">
    <property type="taxonomic scope" value="Eukaryota"/>
</dbReference>
<dbReference type="SUPFAM" id="SSF55031">
    <property type="entry name" value="Bacterial exopeptidase dimerisation domain"/>
    <property type="match status" value="2"/>
</dbReference>
<dbReference type="OMA" id="KWTGKNQ"/>
<dbReference type="InterPro" id="IPR036264">
    <property type="entry name" value="Bact_exopeptidase_dim_dom"/>
</dbReference>
<evidence type="ECO:0000256" key="3">
    <source>
        <dbReference type="ARBA" id="ARBA00011913"/>
    </source>
</evidence>
<feature type="domain" description="Peptidase M20 dimerisation" evidence="11">
    <location>
        <begin position="609"/>
        <end position="720"/>
    </location>
</feature>
<dbReference type="Gene3D" id="3.30.70.360">
    <property type="match status" value="2"/>
</dbReference>
<evidence type="ECO:0000256" key="2">
    <source>
        <dbReference type="ARBA" id="ARBA00006247"/>
    </source>
</evidence>
<dbReference type="InParanoid" id="A0A139WBF2"/>
<dbReference type="InterPro" id="IPR010159">
    <property type="entry name" value="N-acyl_aa_amidohydrolase"/>
</dbReference>
<dbReference type="FunFam" id="1.10.150.900:FF:000001">
    <property type="entry name" value="Aminoacylase-1, putative"/>
    <property type="match status" value="1"/>
</dbReference>
<dbReference type="CDD" id="cd05646">
    <property type="entry name" value="M20_AcylaseI_like"/>
    <property type="match status" value="2"/>
</dbReference>
<dbReference type="InterPro" id="IPR052083">
    <property type="entry name" value="Aminoacylase-1_M20A"/>
</dbReference>
<dbReference type="Pfam" id="PF01546">
    <property type="entry name" value="Peptidase_M20"/>
    <property type="match status" value="2"/>
</dbReference>
<gene>
    <name evidence="12" type="primary">AUGUSTUS-3.0.2_34379</name>
    <name evidence="12" type="ORF">TcasGA2_TC034379</name>
</gene>
<comment type="cofactor">
    <cofactor evidence="10">
        <name>Zn(2+)</name>
        <dbReference type="ChEBI" id="CHEBI:29105"/>
    </cofactor>
    <text evidence="10">Binds 2 Zn(2+) ions per subunit.</text>
</comment>
<evidence type="ECO:0000256" key="9">
    <source>
        <dbReference type="PIRSR" id="PIRSR610159-1"/>
    </source>
</evidence>
<evidence type="ECO:0000256" key="7">
    <source>
        <dbReference type="ARBA" id="ARBA00022833"/>
    </source>
</evidence>
<protein>
    <recommendedName>
        <fullName evidence="3">N-acyl-aliphatic-L-amino acid amidohydrolase</fullName>
        <ecNumber evidence="3">3.5.1.14</ecNumber>
    </recommendedName>
    <alternativeName>
        <fullName evidence="8">N-acyl-L-amino-acid amidohydrolase</fullName>
    </alternativeName>
</protein>
<proteinExistence type="inferred from homology"/>
<dbReference type="GO" id="GO:0006520">
    <property type="term" value="P:amino acid metabolic process"/>
    <property type="evidence" value="ECO:0007669"/>
    <property type="project" value="InterPro"/>
</dbReference>
<feature type="domain" description="Peptidase M20 dimerisation" evidence="11">
    <location>
        <begin position="196"/>
        <end position="300"/>
    </location>
</feature>
<reference evidence="12 13" key="2">
    <citation type="journal article" date="2010" name="Nucleic Acids Res.">
        <title>BeetleBase in 2010: revisions to provide comprehensive genomic information for Tribolium castaneum.</title>
        <authorList>
            <person name="Kim H.S."/>
            <person name="Murphy T."/>
            <person name="Xia J."/>
            <person name="Caragea D."/>
            <person name="Park Y."/>
            <person name="Beeman R.W."/>
            <person name="Lorenzen M.D."/>
            <person name="Butcher S."/>
            <person name="Manak J.R."/>
            <person name="Brown S.J."/>
        </authorList>
    </citation>
    <scope>GENOME REANNOTATION</scope>
    <source>
        <strain evidence="12 13">Georgia GA2</strain>
    </source>
</reference>
<evidence type="ECO:0000313" key="13">
    <source>
        <dbReference type="Proteomes" id="UP000007266"/>
    </source>
</evidence>
<dbReference type="NCBIfam" id="TIGR01880">
    <property type="entry name" value="Ac-peptdase-euk"/>
    <property type="match status" value="2"/>
</dbReference>
<keyword evidence="5 10" id="KW-0479">Metal-binding</keyword>
<dbReference type="EC" id="3.5.1.14" evidence="3"/>
<dbReference type="Gene3D" id="3.40.630.10">
    <property type="entry name" value="Zn peptidases"/>
    <property type="match status" value="2"/>
</dbReference>
<evidence type="ECO:0000256" key="8">
    <source>
        <dbReference type="ARBA" id="ARBA00029656"/>
    </source>
</evidence>
<dbReference type="Gene3D" id="1.10.150.900">
    <property type="match status" value="2"/>
</dbReference>
<keyword evidence="4" id="KW-0963">Cytoplasm</keyword>
<dbReference type="PANTHER" id="PTHR45892:SF1">
    <property type="entry name" value="AMINOACYLASE-1"/>
    <property type="match status" value="1"/>
</dbReference>
<evidence type="ECO:0000256" key="1">
    <source>
        <dbReference type="ARBA" id="ARBA00004496"/>
    </source>
</evidence>
<feature type="binding site" evidence="10">
    <location>
        <position position="568"/>
    </location>
    <ligand>
        <name>Zn(2+)</name>
        <dbReference type="ChEBI" id="CHEBI:29105"/>
        <label>2</label>
    </ligand>
</feature>
<dbReference type="PANTHER" id="PTHR45892">
    <property type="entry name" value="AMINOACYLASE-1"/>
    <property type="match status" value="1"/>
</dbReference>
<evidence type="ECO:0000313" key="12">
    <source>
        <dbReference type="EMBL" id="KYB25257.1"/>
    </source>
</evidence>
<dbReference type="GO" id="GO:0046872">
    <property type="term" value="F:metal ion binding"/>
    <property type="evidence" value="ECO:0007669"/>
    <property type="project" value="UniProtKB-KW"/>
</dbReference>
<feature type="binding site" evidence="10">
    <location>
        <position position="533"/>
    </location>
    <ligand>
        <name>Zn(2+)</name>
        <dbReference type="ChEBI" id="CHEBI:29105"/>
        <label>2</label>
    </ligand>
</feature>
<evidence type="ECO:0000259" key="11">
    <source>
        <dbReference type="Pfam" id="PF07687"/>
    </source>
</evidence>
<evidence type="ECO:0000256" key="10">
    <source>
        <dbReference type="PIRSR" id="PIRSR610159-2"/>
    </source>
</evidence>
<reference evidence="12 13" key="1">
    <citation type="journal article" date="2008" name="Nature">
        <title>The genome of the model beetle and pest Tribolium castaneum.</title>
        <authorList>
            <consortium name="Tribolium Genome Sequencing Consortium"/>
            <person name="Richards S."/>
            <person name="Gibbs R.A."/>
            <person name="Weinstock G.M."/>
            <person name="Brown S.J."/>
            <person name="Denell R."/>
            <person name="Beeman R.W."/>
            <person name="Gibbs R."/>
            <person name="Beeman R.W."/>
            <person name="Brown S.J."/>
            <person name="Bucher G."/>
            <person name="Friedrich M."/>
            <person name="Grimmelikhuijzen C.J."/>
            <person name="Klingler M."/>
            <person name="Lorenzen M."/>
            <person name="Richards S."/>
            <person name="Roth S."/>
            <person name="Schroder R."/>
            <person name="Tautz D."/>
            <person name="Zdobnov E.M."/>
            <person name="Muzny D."/>
            <person name="Gibbs R.A."/>
            <person name="Weinstock G.M."/>
            <person name="Attaway T."/>
            <person name="Bell S."/>
            <person name="Buhay C.J."/>
            <person name="Chandrabose M.N."/>
            <person name="Chavez D."/>
            <person name="Clerk-Blankenburg K.P."/>
            <person name="Cree A."/>
            <person name="Dao M."/>
            <person name="Davis C."/>
            <person name="Chacko J."/>
            <person name="Dinh H."/>
            <person name="Dugan-Rocha S."/>
            <person name="Fowler G."/>
            <person name="Garner T.T."/>
            <person name="Garnes J."/>
            <person name="Gnirke A."/>
            <person name="Hawes A."/>
            <person name="Hernandez J."/>
            <person name="Hines S."/>
            <person name="Holder M."/>
            <person name="Hume J."/>
            <person name="Jhangiani S.N."/>
            <person name="Joshi V."/>
            <person name="Khan Z.M."/>
            <person name="Jackson L."/>
            <person name="Kovar C."/>
            <person name="Kowis A."/>
            <person name="Lee S."/>
            <person name="Lewis L.R."/>
            <person name="Margolis J."/>
            <person name="Morgan M."/>
            <person name="Nazareth L.V."/>
            <person name="Nguyen N."/>
            <person name="Okwuonu G."/>
            <person name="Parker D."/>
            <person name="Richards S."/>
            <person name="Ruiz S.J."/>
            <person name="Santibanez J."/>
            <person name="Savard J."/>
            <person name="Scherer S.E."/>
            <person name="Schneider B."/>
            <person name="Sodergren E."/>
            <person name="Tautz D."/>
            <person name="Vattahil S."/>
            <person name="Villasana D."/>
            <person name="White C.S."/>
            <person name="Wright R."/>
            <person name="Park Y."/>
            <person name="Beeman R.W."/>
            <person name="Lord J."/>
            <person name="Oppert B."/>
            <person name="Lorenzen M."/>
            <person name="Brown S."/>
            <person name="Wang L."/>
            <person name="Savard J."/>
            <person name="Tautz D."/>
            <person name="Richards S."/>
            <person name="Weinstock G."/>
            <person name="Gibbs R.A."/>
            <person name="Liu Y."/>
            <person name="Worley K."/>
            <person name="Weinstock G."/>
            <person name="Elsik C.G."/>
            <person name="Reese J.T."/>
            <person name="Elhaik E."/>
            <person name="Landan G."/>
            <person name="Graur D."/>
            <person name="Arensburger P."/>
            <person name="Atkinson P."/>
            <person name="Beeman R.W."/>
            <person name="Beidler J."/>
            <person name="Brown S.J."/>
            <person name="Demuth J.P."/>
            <person name="Drury D.W."/>
            <person name="Du Y.Z."/>
            <person name="Fujiwara H."/>
            <person name="Lorenzen M."/>
            <person name="Maselli V."/>
            <person name="Osanai M."/>
            <person name="Park Y."/>
            <person name="Robertson H.M."/>
            <person name="Tu Z."/>
            <person name="Wang J.J."/>
            <person name="Wang S."/>
            <person name="Richards S."/>
            <person name="Song H."/>
            <person name="Zhang L."/>
            <person name="Sodergren E."/>
            <person name="Werner D."/>
            <person name="Stanke M."/>
            <person name="Morgenstern B."/>
            <person name="Solovyev V."/>
            <person name="Kosarev P."/>
            <person name="Brown G."/>
            <person name="Chen H.C."/>
            <person name="Ermolaeva O."/>
            <person name="Hlavina W."/>
            <person name="Kapustin Y."/>
            <person name="Kiryutin B."/>
            <person name="Kitts P."/>
            <person name="Maglott D."/>
            <person name="Pruitt K."/>
            <person name="Sapojnikov V."/>
            <person name="Souvorov A."/>
            <person name="Mackey A.J."/>
            <person name="Waterhouse R.M."/>
            <person name="Wyder S."/>
            <person name="Zdobnov E.M."/>
            <person name="Zdobnov E.M."/>
            <person name="Wyder S."/>
            <person name="Kriventseva E.V."/>
            <person name="Kadowaki T."/>
            <person name="Bork P."/>
            <person name="Aranda M."/>
            <person name="Bao R."/>
            <person name="Beermann A."/>
            <person name="Berns N."/>
            <person name="Bolognesi R."/>
            <person name="Bonneton F."/>
            <person name="Bopp D."/>
            <person name="Brown S.J."/>
            <person name="Bucher G."/>
            <person name="Butts T."/>
            <person name="Chaumot A."/>
            <person name="Denell R.E."/>
            <person name="Ferrier D.E."/>
            <person name="Friedrich M."/>
            <person name="Gordon C.M."/>
            <person name="Jindra M."/>
            <person name="Klingler M."/>
            <person name="Lan Q."/>
            <person name="Lattorff H.M."/>
            <person name="Laudet V."/>
            <person name="von Levetsow C."/>
            <person name="Liu Z."/>
            <person name="Lutz R."/>
            <person name="Lynch J.A."/>
            <person name="da Fonseca R.N."/>
            <person name="Posnien N."/>
            <person name="Reuter R."/>
            <person name="Roth S."/>
            <person name="Savard J."/>
            <person name="Schinko J.B."/>
            <person name="Schmitt C."/>
            <person name="Schoppmeier M."/>
            <person name="Schroder R."/>
            <person name="Shippy T.D."/>
            <person name="Simonnet F."/>
            <person name="Marques-Souza H."/>
            <person name="Tautz D."/>
            <person name="Tomoyasu Y."/>
            <person name="Trauner J."/>
            <person name="Van der Zee M."/>
            <person name="Vervoort M."/>
            <person name="Wittkopp N."/>
            <person name="Wimmer E.A."/>
            <person name="Yang X."/>
            <person name="Jones A.K."/>
            <person name="Sattelle D.B."/>
            <person name="Ebert P.R."/>
            <person name="Nelson D."/>
            <person name="Scott J.G."/>
            <person name="Beeman R.W."/>
            <person name="Muthukrishnan S."/>
            <person name="Kramer K.J."/>
            <person name="Arakane Y."/>
            <person name="Beeman R.W."/>
            <person name="Zhu Q."/>
            <person name="Hogenkamp D."/>
            <person name="Dixit R."/>
            <person name="Oppert B."/>
            <person name="Jiang H."/>
            <person name="Zou Z."/>
            <person name="Marshall J."/>
            <person name="Elpidina E."/>
            <person name="Vinokurov K."/>
            <person name="Oppert C."/>
            <person name="Zou Z."/>
            <person name="Evans J."/>
            <person name="Lu Z."/>
            <person name="Zhao P."/>
            <person name="Sumathipala N."/>
            <person name="Altincicek B."/>
            <person name="Vilcinskas A."/>
            <person name="Williams M."/>
            <person name="Hultmark D."/>
            <person name="Hetru C."/>
            <person name="Jiang H."/>
            <person name="Grimmelikhuijzen C.J."/>
            <person name="Hauser F."/>
            <person name="Cazzamali G."/>
            <person name="Williamson M."/>
            <person name="Park Y."/>
            <person name="Li B."/>
            <person name="Tanaka Y."/>
            <person name="Predel R."/>
            <person name="Neupert S."/>
            <person name="Schachtner J."/>
            <person name="Verleyen P."/>
            <person name="Raible F."/>
            <person name="Bork P."/>
            <person name="Friedrich M."/>
            <person name="Walden K.K."/>
            <person name="Robertson H.M."/>
            <person name="Angeli S."/>
            <person name="Foret S."/>
            <person name="Bucher G."/>
            <person name="Schuetz S."/>
            <person name="Maleszka R."/>
            <person name="Wimmer E.A."/>
            <person name="Beeman R.W."/>
            <person name="Lorenzen M."/>
            <person name="Tomoyasu Y."/>
            <person name="Miller S.C."/>
            <person name="Grossmann D."/>
            <person name="Bucher G."/>
        </authorList>
    </citation>
    <scope>NUCLEOTIDE SEQUENCE [LARGE SCALE GENOMIC DNA]</scope>
    <source>
        <strain evidence="12 13">Georgia GA2</strain>
    </source>
</reference>
<dbReference type="FunFam" id="3.30.70.360:FF:000005">
    <property type="entry name" value="Putative Aminoacylase-1"/>
    <property type="match status" value="2"/>
</dbReference>
<feature type="binding site" evidence="10">
    <location>
        <position position="595"/>
    </location>
    <ligand>
        <name>Zn(2+)</name>
        <dbReference type="ChEBI" id="CHEBI:29105"/>
        <label>1</label>
    </ligand>
</feature>
<dbReference type="GO" id="GO:0005737">
    <property type="term" value="C:cytoplasm"/>
    <property type="evidence" value="ECO:0007669"/>
    <property type="project" value="UniProtKB-SubCell"/>
</dbReference>
<dbReference type="AlphaFoldDB" id="A0A139WBF2"/>
<comment type="subcellular location">
    <subcellularLocation>
        <location evidence="1">Cytoplasm</location>
    </subcellularLocation>
</comment>
<comment type="similarity">
    <text evidence="2">Belongs to the peptidase M20A family.</text>
</comment>
<dbReference type="GO" id="GO:0004046">
    <property type="term" value="F:aminoacylase activity"/>
    <property type="evidence" value="ECO:0000318"/>
    <property type="project" value="GO_Central"/>
</dbReference>
<dbReference type="InterPro" id="IPR001261">
    <property type="entry name" value="ArgE/DapE_CS"/>
</dbReference>
<feature type="active site" description="Proton acceptor" evidence="9">
    <location>
        <position position="567"/>
    </location>
</feature>
<sequence>MSSSDQNNALDMQAVGNFRQYLQIPSVHPNINYDSCVKFLENQAKSLDLPIKTYFMVPKKPIVVLTWVGSEPSLPSILLNSHMDVVPVFEDKWTHKPFSAHLDEQNNIYARGTQDMKCVGIQYLEAVRRLKQQGVALKRTLHISFAPDEEIGGGDGWKKFVHSKEFQELKVGATLDEGITCESDEFVVFYAERCPWQFHIHCPGKPGHGSLLLEDTAGEKVSYILSKLYEFRKGEKQKLDDNPTWTIGNVTALNLTQIKGGVQTNVVPPEFVITIDCRIPPNVDLEKFEATLNQWCKEAGSGVWIEFIDKASHVTPTKLDDSNPYWLAFKKATDKLGLKLKPQISPAVSDTSHIRRVGLPGIGFSPINHTSVALHKHDEYLPVQVFLKGIEIYCEILKSLGNVEETTKEKTNFSRKMSSLSAVQKDALDTQAVNNFREYLRIPSVHPDVNYDACVTFLENQAKGLGLPVKIYHVVPKKPIVVLTWVGTQPHLPSVLLNSHMDVVPVFEDKWTHKPFSADIDEQNNIYARGTQDMKCVGIQYLEAVRRLKQQGVTLKRTLHISFVPDEEIGGEDGMRKFVHTKEFKDLNVGFALDEGMASPNEEFAVFNGERCIWHLHIHCPGQPGHGSLLLDNTAGEKVTYLLNKFFEFRRQEKKKLKDNPSRTIGDVTTVNLTQMTGGVQTNVVPPEFVIAIDCRIPPETVDIKKWEETINQWCKEAGPGIWIEYEQKQAQIPPTKVDSSNPFWVAFKEGTDKLGLKLKTQIFPGGTDSRYVRGIGIPAIGFSPINNTPVLLHDHDEYLGVNTFLKGIEIYCKILISVANVEDRSG</sequence>
<name>A0A139WBF2_TRICA</name>
<keyword evidence="6" id="KW-0378">Hydrolase</keyword>
<evidence type="ECO:0000256" key="6">
    <source>
        <dbReference type="ARBA" id="ARBA00022801"/>
    </source>
</evidence>
<feature type="binding site" evidence="10">
    <location>
        <position position="794"/>
    </location>
    <ligand>
        <name>Zn(2+)</name>
        <dbReference type="ChEBI" id="CHEBI:29105"/>
        <label>2</label>
    </ligand>
</feature>
<dbReference type="EMBL" id="KQ971372">
    <property type="protein sequence ID" value="KYB25257.1"/>
    <property type="molecule type" value="Genomic_DNA"/>
</dbReference>
<feature type="binding site" evidence="10">
    <location>
        <position position="500"/>
    </location>
    <ligand>
        <name>Zn(2+)</name>
        <dbReference type="ChEBI" id="CHEBI:29105"/>
        <label>1</label>
    </ligand>
</feature>
<feature type="binding site" evidence="10">
    <location>
        <position position="533"/>
    </location>
    <ligand>
        <name>Zn(2+)</name>
        <dbReference type="ChEBI" id="CHEBI:29105"/>
        <label>1</label>
    </ligand>
</feature>
<keyword evidence="7 10" id="KW-0862">Zinc</keyword>
<feature type="active site" evidence="9">
    <location>
        <position position="502"/>
    </location>
</feature>